<evidence type="ECO:0000313" key="7">
    <source>
        <dbReference type="EMBL" id="PWV59285.1"/>
    </source>
</evidence>
<dbReference type="AlphaFoldDB" id="A0A317MR68"/>
<proteinExistence type="inferred from homology"/>
<dbReference type="GO" id="GO:0046677">
    <property type="term" value="P:response to antibiotic"/>
    <property type="evidence" value="ECO:0007669"/>
    <property type="project" value="TreeGrafter"/>
</dbReference>
<dbReference type="NCBIfam" id="TIGR01730">
    <property type="entry name" value="RND_mfp"/>
    <property type="match status" value="1"/>
</dbReference>
<evidence type="ECO:0000313" key="8">
    <source>
        <dbReference type="Proteomes" id="UP000246569"/>
    </source>
</evidence>
<evidence type="ECO:0000256" key="2">
    <source>
        <dbReference type="ARBA" id="ARBA00009477"/>
    </source>
</evidence>
<sequence length="384" mass="40631">MSSGFAGDLDMRAGVFGCVLGACVTALCAGQADAQDAAARPPTEVSVITVTPRNTPAQFETSGKTESSRLVEIRARVEGYLERIDYQEGALVKTGDLLFQLDALPYEAAADSAKAQLAQAQARLINASATLKRVRPLAKEKAVSQKDLDDAVSAELEARAAVDVAKAQLRSAELNLGYTTIRSPLTGRAGKSEQREGSLVSPGANGLLTTLVQTDPMWVSFGVGEQDVLRFRRGLASGAVQSPSQGRIEVELTLADGRVYPHKAVINYVDPNVDEKTGTVNLRAEVANPDNALSPGQFVRVRASNIELVNAVMVPQRAVLQGAQGKVVYVVEDGKAQPRPIEAGQFYGDQWIINKGLKAGDTVVVDGGIKLAPGAPVKIVSTLK</sequence>
<evidence type="ECO:0000259" key="3">
    <source>
        <dbReference type="Pfam" id="PF25876"/>
    </source>
</evidence>
<evidence type="ECO:0000259" key="4">
    <source>
        <dbReference type="Pfam" id="PF25917"/>
    </source>
</evidence>
<organism evidence="7 8">
    <name type="scientific">Plasticicumulans acidivorans</name>
    <dbReference type="NCBI Taxonomy" id="886464"/>
    <lineage>
        <taxon>Bacteria</taxon>
        <taxon>Pseudomonadati</taxon>
        <taxon>Pseudomonadota</taxon>
        <taxon>Gammaproteobacteria</taxon>
        <taxon>Candidatus Competibacteraceae</taxon>
        <taxon>Plasticicumulans</taxon>
    </lineage>
</organism>
<dbReference type="InterPro" id="IPR058624">
    <property type="entry name" value="MdtA-like_HH"/>
</dbReference>
<dbReference type="Pfam" id="PF25944">
    <property type="entry name" value="Beta-barrel_RND"/>
    <property type="match status" value="1"/>
</dbReference>
<dbReference type="Gene3D" id="2.40.50.100">
    <property type="match status" value="1"/>
</dbReference>
<feature type="domain" description="Multidrug resistance protein MdtA-like alpha-helical hairpin" evidence="3">
    <location>
        <begin position="111"/>
        <end position="179"/>
    </location>
</feature>
<protein>
    <submittedName>
        <fullName evidence="7">Membrane fusion protein (Multidrug efflux system)</fullName>
    </submittedName>
</protein>
<dbReference type="EMBL" id="QGTJ01000011">
    <property type="protein sequence ID" value="PWV59285.1"/>
    <property type="molecule type" value="Genomic_DNA"/>
</dbReference>
<dbReference type="Proteomes" id="UP000246569">
    <property type="component" value="Unassembled WGS sequence"/>
</dbReference>
<keyword evidence="8" id="KW-1185">Reference proteome</keyword>
<evidence type="ECO:0000256" key="1">
    <source>
        <dbReference type="ARBA" id="ARBA00004519"/>
    </source>
</evidence>
<feature type="domain" description="Multidrug resistance protein MdtA-like barrel-sandwich hybrid" evidence="4">
    <location>
        <begin position="69"/>
        <end position="205"/>
    </location>
</feature>
<dbReference type="Gene3D" id="2.40.30.170">
    <property type="match status" value="1"/>
</dbReference>
<dbReference type="InterPro" id="IPR058626">
    <property type="entry name" value="MdtA-like_b-barrel"/>
</dbReference>
<dbReference type="PANTHER" id="PTHR30158">
    <property type="entry name" value="ACRA/E-RELATED COMPONENT OF DRUG EFFLUX TRANSPORTER"/>
    <property type="match status" value="1"/>
</dbReference>
<comment type="similarity">
    <text evidence="2">Belongs to the membrane fusion protein (MFP) (TC 8.A.1) family.</text>
</comment>
<feature type="domain" description="Multidrug resistance protein MdtA-like beta-barrel" evidence="5">
    <location>
        <begin position="216"/>
        <end position="302"/>
    </location>
</feature>
<dbReference type="Pfam" id="PF25967">
    <property type="entry name" value="RND-MFP_C"/>
    <property type="match status" value="1"/>
</dbReference>
<dbReference type="Pfam" id="PF25917">
    <property type="entry name" value="BSH_RND"/>
    <property type="match status" value="1"/>
</dbReference>
<dbReference type="InterPro" id="IPR058627">
    <property type="entry name" value="MdtA-like_C"/>
</dbReference>
<evidence type="ECO:0000259" key="6">
    <source>
        <dbReference type="Pfam" id="PF25967"/>
    </source>
</evidence>
<dbReference type="Gene3D" id="2.40.420.20">
    <property type="match status" value="1"/>
</dbReference>
<feature type="domain" description="Multidrug resistance protein MdtA-like C-terminal permuted SH3" evidence="6">
    <location>
        <begin position="310"/>
        <end position="368"/>
    </location>
</feature>
<accession>A0A317MR68</accession>
<evidence type="ECO:0000259" key="5">
    <source>
        <dbReference type="Pfam" id="PF25944"/>
    </source>
</evidence>
<dbReference type="GO" id="GO:0005886">
    <property type="term" value="C:plasma membrane"/>
    <property type="evidence" value="ECO:0007669"/>
    <property type="project" value="UniProtKB-SubCell"/>
</dbReference>
<dbReference type="SUPFAM" id="SSF111369">
    <property type="entry name" value="HlyD-like secretion proteins"/>
    <property type="match status" value="1"/>
</dbReference>
<reference evidence="7 8" key="1">
    <citation type="submission" date="2018-05" db="EMBL/GenBank/DDBJ databases">
        <title>Genomic Encyclopedia of Type Strains, Phase IV (KMG-IV): sequencing the most valuable type-strain genomes for metagenomic binning, comparative biology and taxonomic classification.</title>
        <authorList>
            <person name="Goeker M."/>
        </authorList>
    </citation>
    <scope>NUCLEOTIDE SEQUENCE [LARGE SCALE GENOMIC DNA]</scope>
    <source>
        <strain evidence="7 8">DSM 23606</strain>
    </source>
</reference>
<comment type="subcellular location">
    <subcellularLocation>
        <location evidence="1">Cell inner membrane</location>
        <topology evidence="1">Lipid-anchor</topology>
    </subcellularLocation>
</comment>
<dbReference type="InterPro" id="IPR006143">
    <property type="entry name" value="RND_pump_MFP"/>
</dbReference>
<dbReference type="Pfam" id="PF25876">
    <property type="entry name" value="HH_MFP_RND"/>
    <property type="match status" value="1"/>
</dbReference>
<dbReference type="FunFam" id="2.40.420.20:FF:000001">
    <property type="entry name" value="Efflux RND transporter periplasmic adaptor subunit"/>
    <property type="match status" value="1"/>
</dbReference>
<gene>
    <name evidence="7" type="ORF">C7443_11153</name>
</gene>
<dbReference type="InterPro" id="IPR058625">
    <property type="entry name" value="MdtA-like_BSH"/>
</dbReference>
<dbReference type="Gene3D" id="1.10.287.470">
    <property type="entry name" value="Helix hairpin bin"/>
    <property type="match status" value="1"/>
</dbReference>
<dbReference type="GO" id="GO:0022857">
    <property type="term" value="F:transmembrane transporter activity"/>
    <property type="evidence" value="ECO:0007669"/>
    <property type="project" value="InterPro"/>
</dbReference>
<name>A0A317MR68_9GAMM</name>
<comment type="caution">
    <text evidence="7">The sequence shown here is derived from an EMBL/GenBank/DDBJ whole genome shotgun (WGS) entry which is preliminary data.</text>
</comment>